<evidence type="ECO:0000256" key="1">
    <source>
        <dbReference type="SAM" id="Phobius"/>
    </source>
</evidence>
<feature type="transmembrane region" description="Helical" evidence="1">
    <location>
        <begin position="62"/>
        <end position="81"/>
    </location>
</feature>
<dbReference type="PANTHER" id="PTHR23028:SF53">
    <property type="entry name" value="ACYL_TRANSF_3 DOMAIN-CONTAINING PROTEIN"/>
    <property type="match status" value="1"/>
</dbReference>
<keyword evidence="1" id="KW-1133">Transmembrane helix</keyword>
<keyword evidence="1" id="KW-0472">Membrane</keyword>
<feature type="transmembrane region" description="Helical" evidence="1">
    <location>
        <begin position="133"/>
        <end position="156"/>
    </location>
</feature>
<dbReference type="Pfam" id="PF01757">
    <property type="entry name" value="Acyl_transf_3"/>
    <property type="match status" value="1"/>
</dbReference>
<dbReference type="PANTHER" id="PTHR23028">
    <property type="entry name" value="ACETYLTRANSFERASE"/>
    <property type="match status" value="1"/>
</dbReference>
<dbReference type="EMBL" id="QOCE01000037">
    <property type="protein sequence ID" value="RBW53374.1"/>
    <property type="molecule type" value="Genomic_DNA"/>
</dbReference>
<feature type="transmembrane region" description="Helical" evidence="1">
    <location>
        <begin position="270"/>
        <end position="289"/>
    </location>
</feature>
<dbReference type="Proteomes" id="UP000252706">
    <property type="component" value="Unassembled WGS sequence"/>
</dbReference>
<keyword evidence="1" id="KW-0812">Transmembrane</keyword>
<gene>
    <name evidence="3" type="ORF">DS909_14695</name>
</gene>
<evidence type="ECO:0000313" key="4">
    <source>
        <dbReference type="Proteomes" id="UP000252706"/>
    </source>
</evidence>
<evidence type="ECO:0000313" key="3">
    <source>
        <dbReference type="EMBL" id="RBW53374.1"/>
    </source>
</evidence>
<keyword evidence="3" id="KW-0808">Transferase</keyword>
<sequence>MTSDTISQEPSSVYPDHDQYLSVRYFGSLNGLRFFCIFAVLWHHAPIWTQLSDPQRILTRGFLGVDFFFVLSGFLITTLLLREEDRSGRFSLKGFYWRRILRIVPVYFLVVTAISIYYIGIKGMGELLELVPFYYLFLSNFLVEDIPMLAPTWSLSVEEQYYLIWPMLLLLVPRRSILPLLVVLIFLNLVAVTGGLRLIGIQPIESYPLLFKMFTATYAPILIGSGLAVLLHKRESFRRFAQLFGSKWSSPILFTTLLILIQMLPADMTGWPNLILHLAMASCLASIVIREDHQLRCVFEWSPFIRVGEISYGVYLYHLIGLHIATLILAKLGTDEGWIIFLVYSAISICIAELSFRLYETRFLKLRYKTQR</sequence>
<evidence type="ECO:0000259" key="2">
    <source>
        <dbReference type="Pfam" id="PF01757"/>
    </source>
</evidence>
<feature type="transmembrane region" description="Helical" evidence="1">
    <location>
        <begin position="338"/>
        <end position="359"/>
    </location>
</feature>
<dbReference type="GO" id="GO:0000271">
    <property type="term" value="P:polysaccharide biosynthetic process"/>
    <property type="evidence" value="ECO:0007669"/>
    <property type="project" value="TreeGrafter"/>
</dbReference>
<organism evidence="3 4">
    <name type="scientific">Phaeobacter gallaeciensis</name>
    <dbReference type="NCBI Taxonomy" id="60890"/>
    <lineage>
        <taxon>Bacteria</taxon>
        <taxon>Pseudomonadati</taxon>
        <taxon>Pseudomonadota</taxon>
        <taxon>Alphaproteobacteria</taxon>
        <taxon>Rhodobacterales</taxon>
        <taxon>Roseobacteraceae</taxon>
        <taxon>Phaeobacter</taxon>
    </lineage>
</organism>
<feature type="transmembrane region" description="Helical" evidence="1">
    <location>
        <begin position="177"/>
        <end position="199"/>
    </location>
</feature>
<dbReference type="GO" id="GO:0016747">
    <property type="term" value="F:acyltransferase activity, transferring groups other than amino-acyl groups"/>
    <property type="evidence" value="ECO:0007669"/>
    <property type="project" value="InterPro"/>
</dbReference>
<reference evidence="3 4" key="1">
    <citation type="submission" date="2018-07" db="EMBL/GenBank/DDBJ databases">
        <title>Modular assembly of carbohydrate-degrading microbial communities in the ocean.</title>
        <authorList>
            <person name="Enke T.N."/>
            <person name="Datta M.S."/>
            <person name="Schwartzman J.A."/>
            <person name="Cermak N."/>
            <person name="Schmitz D.A."/>
            <person name="Barrere J."/>
            <person name="Cordero O.X."/>
        </authorList>
    </citation>
    <scope>NUCLEOTIDE SEQUENCE [LARGE SCALE GENOMIC DNA]</scope>
    <source>
        <strain evidence="3 4">C3M10</strain>
    </source>
</reference>
<comment type="caution">
    <text evidence="3">The sequence shown here is derived from an EMBL/GenBank/DDBJ whole genome shotgun (WGS) entry which is preliminary data.</text>
</comment>
<dbReference type="InterPro" id="IPR002656">
    <property type="entry name" value="Acyl_transf_3_dom"/>
</dbReference>
<feature type="transmembrane region" description="Helical" evidence="1">
    <location>
        <begin position="211"/>
        <end position="231"/>
    </location>
</feature>
<feature type="transmembrane region" description="Helical" evidence="1">
    <location>
        <begin position="101"/>
        <end position="121"/>
    </location>
</feature>
<dbReference type="GO" id="GO:0016020">
    <property type="term" value="C:membrane"/>
    <property type="evidence" value="ECO:0007669"/>
    <property type="project" value="TreeGrafter"/>
</dbReference>
<feature type="transmembrane region" description="Helical" evidence="1">
    <location>
        <begin position="243"/>
        <end position="264"/>
    </location>
</feature>
<dbReference type="InterPro" id="IPR050879">
    <property type="entry name" value="Acyltransferase_3"/>
</dbReference>
<dbReference type="OrthoDB" id="9796461at2"/>
<name>A0A366WU30_9RHOB</name>
<accession>A0A366WU30</accession>
<feature type="transmembrane region" description="Helical" evidence="1">
    <location>
        <begin position="21"/>
        <end position="42"/>
    </location>
</feature>
<feature type="domain" description="Acyltransferase 3" evidence="2">
    <location>
        <begin position="28"/>
        <end position="352"/>
    </location>
</feature>
<feature type="transmembrane region" description="Helical" evidence="1">
    <location>
        <begin position="310"/>
        <end position="332"/>
    </location>
</feature>
<dbReference type="AlphaFoldDB" id="A0A366WU30"/>
<proteinExistence type="predicted"/>
<protein>
    <submittedName>
        <fullName evidence="3">Acyltransferase</fullName>
    </submittedName>
</protein>
<keyword evidence="3" id="KW-0012">Acyltransferase</keyword>